<dbReference type="EMBL" id="MU277282">
    <property type="protein sequence ID" value="KAI0055715.1"/>
    <property type="molecule type" value="Genomic_DNA"/>
</dbReference>
<protein>
    <submittedName>
        <fullName evidence="1">Uncharacterized protein</fullName>
    </submittedName>
</protein>
<keyword evidence="2" id="KW-1185">Reference proteome</keyword>
<comment type="caution">
    <text evidence="1">The sequence shown here is derived from an EMBL/GenBank/DDBJ whole genome shotgun (WGS) entry which is preliminary data.</text>
</comment>
<accession>A0ACB8SH00</accession>
<proteinExistence type="predicted"/>
<evidence type="ECO:0000313" key="1">
    <source>
        <dbReference type="EMBL" id="KAI0055715.1"/>
    </source>
</evidence>
<evidence type="ECO:0000313" key="2">
    <source>
        <dbReference type="Proteomes" id="UP000814140"/>
    </source>
</evidence>
<name>A0ACB8SH00_9AGAM</name>
<dbReference type="Proteomes" id="UP000814140">
    <property type="component" value="Unassembled WGS sequence"/>
</dbReference>
<reference evidence="1" key="1">
    <citation type="submission" date="2021-03" db="EMBL/GenBank/DDBJ databases">
        <authorList>
            <consortium name="DOE Joint Genome Institute"/>
            <person name="Ahrendt S."/>
            <person name="Looney B.P."/>
            <person name="Miyauchi S."/>
            <person name="Morin E."/>
            <person name="Drula E."/>
            <person name="Courty P.E."/>
            <person name="Chicoki N."/>
            <person name="Fauchery L."/>
            <person name="Kohler A."/>
            <person name="Kuo A."/>
            <person name="Labutti K."/>
            <person name="Pangilinan J."/>
            <person name="Lipzen A."/>
            <person name="Riley R."/>
            <person name="Andreopoulos W."/>
            <person name="He G."/>
            <person name="Johnson J."/>
            <person name="Barry K.W."/>
            <person name="Grigoriev I.V."/>
            <person name="Nagy L."/>
            <person name="Hibbett D."/>
            <person name="Henrissat B."/>
            <person name="Matheny P.B."/>
            <person name="Labbe J."/>
            <person name="Martin F."/>
        </authorList>
    </citation>
    <scope>NUCLEOTIDE SEQUENCE</scope>
    <source>
        <strain evidence="1">HHB10654</strain>
    </source>
</reference>
<reference evidence="1" key="2">
    <citation type="journal article" date="2022" name="New Phytol.">
        <title>Evolutionary transition to the ectomycorrhizal habit in the genomes of a hyperdiverse lineage of mushroom-forming fungi.</title>
        <authorList>
            <person name="Looney B."/>
            <person name="Miyauchi S."/>
            <person name="Morin E."/>
            <person name="Drula E."/>
            <person name="Courty P.E."/>
            <person name="Kohler A."/>
            <person name="Kuo A."/>
            <person name="LaButti K."/>
            <person name="Pangilinan J."/>
            <person name="Lipzen A."/>
            <person name="Riley R."/>
            <person name="Andreopoulos W."/>
            <person name="He G."/>
            <person name="Johnson J."/>
            <person name="Nolan M."/>
            <person name="Tritt A."/>
            <person name="Barry K.W."/>
            <person name="Grigoriev I.V."/>
            <person name="Nagy L.G."/>
            <person name="Hibbett D."/>
            <person name="Henrissat B."/>
            <person name="Matheny P.B."/>
            <person name="Labbe J."/>
            <person name="Martin F.M."/>
        </authorList>
    </citation>
    <scope>NUCLEOTIDE SEQUENCE</scope>
    <source>
        <strain evidence="1">HHB10654</strain>
    </source>
</reference>
<organism evidence="1 2">
    <name type="scientific">Artomyces pyxidatus</name>
    <dbReference type="NCBI Taxonomy" id="48021"/>
    <lineage>
        <taxon>Eukaryota</taxon>
        <taxon>Fungi</taxon>
        <taxon>Dikarya</taxon>
        <taxon>Basidiomycota</taxon>
        <taxon>Agaricomycotina</taxon>
        <taxon>Agaricomycetes</taxon>
        <taxon>Russulales</taxon>
        <taxon>Auriscalpiaceae</taxon>
        <taxon>Artomyces</taxon>
    </lineage>
</organism>
<gene>
    <name evidence="1" type="ORF">BV25DRAFT_1832938</name>
</gene>
<sequence length="61" mass="6511">MKVRARSSCTGDKVGFPFRSASPSDTVLCTAAEGCSHLFRPFSSDKGGRPHEAASRSGPRR</sequence>